<comment type="caution">
    <text evidence="8">The sequence shown here is derived from an EMBL/GenBank/DDBJ whole genome shotgun (WGS) entry which is preliminary data.</text>
</comment>
<comment type="similarity">
    <text evidence="2">Belongs to the oxygen-dependent FAD-linked oxidoreductase family.</text>
</comment>
<dbReference type="GO" id="GO:0016491">
    <property type="term" value="F:oxidoreductase activity"/>
    <property type="evidence" value="ECO:0007669"/>
    <property type="project" value="UniProtKB-KW"/>
</dbReference>
<reference evidence="8 9" key="1">
    <citation type="journal article" date="2012" name="BMC Genomics">
        <title>Tools to kill: Genome of one of the most destructive plant pathogenic fungi Macrophomina phaseolina.</title>
        <authorList>
            <person name="Islam M.S."/>
            <person name="Haque M.S."/>
            <person name="Islam M.M."/>
            <person name="Emdad E.M."/>
            <person name="Halim A."/>
            <person name="Hossen Q.M.M."/>
            <person name="Hossain M.Z."/>
            <person name="Ahmed B."/>
            <person name="Rahim S."/>
            <person name="Rahman M.S."/>
            <person name="Alam M.M."/>
            <person name="Hou S."/>
            <person name="Wan X."/>
            <person name="Saito J.A."/>
            <person name="Alam M."/>
        </authorList>
    </citation>
    <scope>NUCLEOTIDE SEQUENCE [LARGE SCALE GENOMIC DNA]</scope>
    <source>
        <strain evidence="8 9">MS6</strain>
    </source>
</reference>
<evidence type="ECO:0000256" key="2">
    <source>
        <dbReference type="ARBA" id="ARBA00005466"/>
    </source>
</evidence>
<dbReference type="PANTHER" id="PTHR42973">
    <property type="entry name" value="BINDING OXIDOREDUCTASE, PUTATIVE (AFU_ORTHOLOGUE AFUA_1G17690)-RELATED"/>
    <property type="match status" value="1"/>
</dbReference>
<evidence type="ECO:0000256" key="4">
    <source>
        <dbReference type="ARBA" id="ARBA00022827"/>
    </source>
</evidence>
<dbReference type="AlphaFoldDB" id="K2R7C0"/>
<dbReference type="Pfam" id="PF08031">
    <property type="entry name" value="BBE"/>
    <property type="match status" value="1"/>
</dbReference>
<dbReference type="EMBL" id="AHHD01000526">
    <property type="protein sequence ID" value="EKG10178.1"/>
    <property type="molecule type" value="Genomic_DNA"/>
</dbReference>
<dbReference type="PANTHER" id="PTHR42973:SF39">
    <property type="entry name" value="FAD-BINDING PCMH-TYPE DOMAIN-CONTAINING PROTEIN"/>
    <property type="match status" value="1"/>
</dbReference>
<dbReference type="Gene3D" id="3.40.462.20">
    <property type="match status" value="1"/>
</dbReference>
<evidence type="ECO:0000259" key="7">
    <source>
        <dbReference type="Pfam" id="PF08031"/>
    </source>
</evidence>
<dbReference type="OrthoDB" id="2151789at2759"/>
<evidence type="ECO:0000256" key="3">
    <source>
        <dbReference type="ARBA" id="ARBA00022630"/>
    </source>
</evidence>
<dbReference type="InterPro" id="IPR036318">
    <property type="entry name" value="FAD-bd_PCMH-like_sf"/>
</dbReference>
<keyword evidence="5" id="KW-0560">Oxidoreductase</keyword>
<gene>
    <name evidence="8" type="ORF">MPH_12778</name>
</gene>
<dbReference type="InterPro" id="IPR016169">
    <property type="entry name" value="FAD-bd_PCMH_sub2"/>
</dbReference>
<dbReference type="STRING" id="1126212.K2R7C0"/>
<dbReference type="Proteomes" id="UP000007129">
    <property type="component" value="Unassembled WGS sequence"/>
</dbReference>
<dbReference type="eggNOG" id="ENOG502SJAK">
    <property type="taxonomic scope" value="Eukaryota"/>
</dbReference>
<evidence type="ECO:0000313" key="9">
    <source>
        <dbReference type="Proteomes" id="UP000007129"/>
    </source>
</evidence>
<name>K2R7C0_MACPH</name>
<keyword evidence="3" id="KW-0285">Flavoprotein</keyword>
<dbReference type="InterPro" id="IPR012951">
    <property type="entry name" value="BBE"/>
</dbReference>
<dbReference type="VEuPathDB" id="FungiDB:MPH_12778"/>
<evidence type="ECO:0000313" key="8">
    <source>
        <dbReference type="EMBL" id="EKG10178.1"/>
    </source>
</evidence>
<sequence length="439" mass="47525">MHTLPDATKSKIAELLPSAEIFEPSSDTYTRDSKVWAAQKQQNPALVLRPRDPTRLQKLVPYLYISGLDFAIRCGGIGSSSAKDVVLSMSAFDSFSYNPGNHTIIVGAGSTWGHVEQELEKVAPGRVAVAARVPWVGVAGSMLSGCISWVGAEFGLAADPQNLLDVEIILRDGRKIWASSEPELLWALRGGGDPKTSFHCHIAVADQEFPGQGSWADMSQSDDSEVEDSKFHLSIFVFDAHGEEHGRGAEGFKWALDIPGAIDSTTVTNLKGVNELQGRNHHLIGATKSYLNACLVHSIDSDFVVKGKKWVDSVVKLDHRLGPGTLFLLEVMPGNTFSATESAQETAWPHSSAPHVLQLLTGSLPNSGCPEAPALEALAKAPGMIKQSHSTADFFPNFLEPINDISAIFGANYEKLRHIKAFYDPDARFNKGTFIPPIS</sequence>
<organism evidence="8 9">
    <name type="scientific">Macrophomina phaseolina (strain MS6)</name>
    <name type="common">Charcoal rot fungus</name>
    <dbReference type="NCBI Taxonomy" id="1126212"/>
    <lineage>
        <taxon>Eukaryota</taxon>
        <taxon>Fungi</taxon>
        <taxon>Dikarya</taxon>
        <taxon>Ascomycota</taxon>
        <taxon>Pezizomycotina</taxon>
        <taxon>Dothideomycetes</taxon>
        <taxon>Dothideomycetes incertae sedis</taxon>
        <taxon>Botryosphaeriales</taxon>
        <taxon>Botryosphaeriaceae</taxon>
        <taxon>Macrophomina</taxon>
    </lineage>
</organism>
<comment type="cofactor">
    <cofactor evidence="1">
        <name>FAD</name>
        <dbReference type="ChEBI" id="CHEBI:57692"/>
    </cofactor>
</comment>
<evidence type="ECO:0000256" key="1">
    <source>
        <dbReference type="ARBA" id="ARBA00001974"/>
    </source>
</evidence>
<proteinExistence type="inferred from homology"/>
<dbReference type="InterPro" id="IPR050416">
    <property type="entry name" value="FAD-linked_Oxidoreductase"/>
</dbReference>
<protein>
    <submittedName>
        <fullName evidence="8">FAD linked oxidase</fullName>
    </submittedName>
</protein>
<dbReference type="InterPro" id="IPR006094">
    <property type="entry name" value="Oxid_FAD_bind_N"/>
</dbReference>
<evidence type="ECO:0000256" key="5">
    <source>
        <dbReference type="ARBA" id="ARBA00023002"/>
    </source>
</evidence>
<feature type="domain" description="FAD linked oxidase N-terminal" evidence="6">
    <location>
        <begin position="44"/>
        <end position="177"/>
    </location>
</feature>
<keyword evidence="4" id="KW-0274">FAD</keyword>
<dbReference type="HOGENOM" id="CLU_031390_0_0_1"/>
<dbReference type="GO" id="GO:0050660">
    <property type="term" value="F:flavin adenine dinucleotide binding"/>
    <property type="evidence" value="ECO:0007669"/>
    <property type="project" value="InterPro"/>
</dbReference>
<dbReference type="InParanoid" id="K2R7C0"/>
<evidence type="ECO:0000259" key="6">
    <source>
        <dbReference type="Pfam" id="PF01565"/>
    </source>
</evidence>
<dbReference type="Pfam" id="PF01565">
    <property type="entry name" value="FAD_binding_4"/>
    <property type="match status" value="1"/>
</dbReference>
<accession>K2R7C0</accession>
<dbReference type="SUPFAM" id="SSF56176">
    <property type="entry name" value="FAD-binding/transporter-associated domain-like"/>
    <property type="match status" value="1"/>
</dbReference>
<dbReference type="Gene3D" id="3.30.465.10">
    <property type="match status" value="2"/>
</dbReference>
<feature type="domain" description="Berberine/berberine-like" evidence="7">
    <location>
        <begin position="408"/>
        <end position="430"/>
    </location>
</feature>